<feature type="signal peptide" evidence="1">
    <location>
        <begin position="1"/>
        <end position="26"/>
    </location>
</feature>
<feature type="chain" id="PRO_5016574374" evidence="1">
    <location>
        <begin position="27"/>
        <end position="540"/>
    </location>
</feature>
<dbReference type="AlphaFoldDB" id="A0A383V9F0"/>
<keyword evidence="1" id="KW-0732">Signal</keyword>
<accession>A0A383V9F0</accession>
<reference evidence="2 3" key="1">
    <citation type="submission" date="2016-10" db="EMBL/GenBank/DDBJ databases">
        <authorList>
            <person name="Cai Z."/>
        </authorList>
    </citation>
    <scope>NUCLEOTIDE SEQUENCE [LARGE SCALE GENOMIC DNA]</scope>
</reference>
<evidence type="ECO:0000256" key="1">
    <source>
        <dbReference type="SAM" id="SignalP"/>
    </source>
</evidence>
<name>A0A383V9F0_TETOB</name>
<sequence length="540" mass="57208">MADRKDEVIKCLGTLCWLLRTSAAAATVGPDAMQQLLSMQHVPQACTAALVKAGVMPSWQQLLAAARSGYSVQQWLHACRKHDKVLPGAPALAEAALLADLDFTEPPSGSKLSQRLTDEQLGQAELMDVLYVGLSSGVWSMLSLLIDKRVPRPVEQWQAFVQWRLQQRALLAQLPPAAAVELMLVAITHGEWQFSSSTGQWTLSTLQELLAVDENAATDELYSSLLGDALTAAAKQLLSSSSKSQQHARRLLSGRTSAALSTDQVCELAIAAAKARADDTAEWLFGVLGAAGISAMTPDAVADLLVATAGRSGKITEQLCQLDAVHALSAKQVTGVLAAAVSEALKPAQYVGGAPVRQQHILGSLHVLTMTFSRTPVAEEALLGWLRSAVQCNSCSTVKALCRLKTARQLGAAQAAELLASALQLRHAKTTEVLIEMLYSALQPADIATDRLLELLRLAVQQGLAEVVKALCHTTAAVQLSVAPMVYEALCSLPALQQLQPQHAVELLLHAEQDGNTAVVSAISKCLPAAAQLAAAHNAG</sequence>
<dbReference type="Proteomes" id="UP000256970">
    <property type="component" value="Unassembled WGS sequence"/>
</dbReference>
<organism evidence="2 3">
    <name type="scientific">Tetradesmus obliquus</name>
    <name type="common">Green alga</name>
    <name type="synonym">Acutodesmus obliquus</name>
    <dbReference type="NCBI Taxonomy" id="3088"/>
    <lineage>
        <taxon>Eukaryota</taxon>
        <taxon>Viridiplantae</taxon>
        <taxon>Chlorophyta</taxon>
        <taxon>core chlorophytes</taxon>
        <taxon>Chlorophyceae</taxon>
        <taxon>CS clade</taxon>
        <taxon>Sphaeropleales</taxon>
        <taxon>Scenedesmaceae</taxon>
        <taxon>Tetradesmus</taxon>
    </lineage>
</organism>
<gene>
    <name evidence="2" type="ORF">BQ4739_LOCUS2803</name>
</gene>
<proteinExistence type="predicted"/>
<evidence type="ECO:0000313" key="3">
    <source>
        <dbReference type="Proteomes" id="UP000256970"/>
    </source>
</evidence>
<protein>
    <submittedName>
        <fullName evidence="2">Uncharacterized protein</fullName>
    </submittedName>
</protein>
<dbReference type="EMBL" id="FNXT01000212">
    <property type="protein sequence ID" value="SZX62198.1"/>
    <property type="molecule type" value="Genomic_DNA"/>
</dbReference>
<keyword evidence="3" id="KW-1185">Reference proteome</keyword>
<evidence type="ECO:0000313" key="2">
    <source>
        <dbReference type="EMBL" id="SZX62198.1"/>
    </source>
</evidence>